<keyword evidence="5" id="KW-1185">Reference proteome</keyword>
<feature type="region of interest" description="Disordered" evidence="1">
    <location>
        <begin position="18"/>
        <end position="40"/>
    </location>
</feature>
<reference evidence="4" key="1">
    <citation type="journal article" date="2021" name="Nat. Commun.">
        <title>Genetic determinants of endophytism in the Arabidopsis root mycobiome.</title>
        <authorList>
            <person name="Mesny F."/>
            <person name="Miyauchi S."/>
            <person name="Thiergart T."/>
            <person name="Pickel B."/>
            <person name="Atanasova L."/>
            <person name="Karlsson M."/>
            <person name="Huettel B."/>
            <person name="Barry K.W."/>
            <person name="Haridas S."/>
            <person name="Chen C."/>
            <person name="Bauer D."/>
            <person name="Andreopoulos W."/>
            <person name="Pangilinan J."/>
            <person name="LaButti K."/>
            <person name="Riley R."/>
            <person name="Lipzen A."/>
            <person name="Clum A."/>
            <person name="Drula E."/>
            <person name="Henrissat B."/>
            <person name="Kohler A."/>
            <person name="Grigoriev I.V."/>
            <person name="Martin F.M."/>
            <person name="Hacquard S."/>
        </authorList>
    </citation>
    <scope>NUCLEOTIDE SEQUENCE</scope>
    <source>
        <strain evidence="4">MPI-CAGE-AT-0147</strain>
    </source>
</reference>
<dbReference type="InterPro" id="IPR025331">
    <property type="entry name" value="TNT"/>
</dbReference>
<organism evidence="4 5">
    <name type="scientific">Dactylonectria macrodidyma</name>
    <dbReference type="NCBI Taxonomy" id="307937"/>
    <lineage>
        <taxon>Eukaryota</taxon>
        <taxon>Fungi</taxon>
        <taxon>Dikarya</taxon>
        <taxon>Ascomycota</taxon>
        <taxon>Pezizomycotina</taxon>
        <taxon>Sordariomycetes</taxon>
        <taxon>Hypocreomycetidae</taxon>
        <taxon>Hypocreales</taxon>
        <taxon>Nectriaceae</taxon>
        <taxon>Dactylonectria</taxon>
    </lineage>
</organism>
<dbReference type="GO" id="GO:0050135">
    <property type="term" value="F:NADP+ nucleosidase activity"/>
    <property type="evidence" value="ECO:0007669"/>
    <property type="project" value="InterPro"/>
</dbReference>
<feature type="signal peptide" evidence="2">
    <location>
        <begin position="1"/>
        <end position="19"/>
    </location>
</feature>
<evidence type="ECO:0000313" key="5">
    <source>
        <dbReference type="Proteomes" id="UP000738349"/>
    </source>
</evidence>
<dbReference type="EMBL" id="JAGMUV010000009">
    <property type="protein sequence ID" value="KAH7143636.1"/>
    <property type="molecule type" value="Genomic_DNA"/>
</dbReference>
<sequence length="223" mass="23867">MKVSSILLFSLGWASSTSALPSPVQGPSCDCSGTRNGGSSAKQYICRDSRLGPRVLPKKLPLGTFVSNYDRFGDAETPGEFLAKWTDATGAWVYPPQNGFQLDANGKAINGTMVLEVGTLVDRFGSEYGQYVSAAAAPYSQRALPPSNLDTNPDAPDFPYNYHVYKVLKPLTVVGGPIAPWFGQPGLGAQFYTGGTGNIMALIDAGYLQREESRILISKEKGC</sequence>
<feature type="chain" id="PRO_5040163600" description="TNT domain-containing protein" evidence="2">
    <location>
        <begin position="20"/>
        <end position="223"/>
    </location>
</feature>
<evidence type="ECO:0000256" key="1">
    <source>
        <dbReference type="SAM" id="MobiDB-lite"/>
    </source>
</evidence>
<accession>A0A9P9ES90</accession>
<protein>
    <recommendedName>
        <fullName evidence="3">TNT domain-containing protein</fullName>
    </recommendedName>
</protein>
<dbReference type="OrthoDB" id="2923349at2759"/>
<evidence type="ECO:0000256" key="2">
    <source>
        <dbReference type="SAM" id="SignalP"/>
    </source>
</evidence>
<feature type="domain" description="TNT" evidence="3">
    <location>
        <begin position="115"/>
        <end position="210"/>
    </location>
</feature>
<dbReference type="Pfam" id="PF14021">
    <property type="entry name" value="TNT"/>
    <property type="match status" value="1"/>
</dbReference>
<evidence type="ECO:0000259" key="3">
    <source>
        <dbReference type="Pfam" id="PF14021"/>
    </source>
</evidence>
<dbReference type="Proteomes" id="UP000738349">
    <property type="component" value="Unassembled WGS sequence"/>
</dbReference>
<evidence type="ECO:0000313" key="4">
    <source>
        <dbReference type="EMBL" id="KAH7143636.1"/>
    </source>
</evidence>
<feature type="compositionally biased region" description="Polar residues" evidence="1">
    <location>
        <begin position="31"/>
        <end position="40"/>
    </location>
</feature>
<dbReference type="InterPro" id="IPR053024">
    <property type="entry name" value="Fungal_surface_NADase"/>
</dbReference>
<gene>
    <name evidence="4" type="ORF">EDB81DRAFT_869434</name>
</gene>
<keyword evidence="2" id="KW-0732">Signal</keyword>
<proteinExistence type="predicted"/>
<dbReference type="PANTHER" id="PTHR42059:SF1">
    <property type="entry name" value="TNT DOMAIN-CONTAINING PROTEIN"/>
    <property type="match status" value="1"/>
</dbReference>
<comment type="caution">
    <text evidence="4">The sequence shown here is derived from an EMBL/GenBank/DDBJ whole genome shotgun (WGS) entry which is preliminary data.</text>
</comment>
<dbReference type="AlphaFoldDB" id="A0A9P9ES90"/>
<name>A0A9P9ES90_9HYPO</name>
<dbReference type="PANTHER" id="PTHR42059">
    <property type="entry name" value="TNT DOMAIN-CONTAINING PROTEIN"/>
    <property type="match status" value="1"/>
</dbReference>